<keyword evidence="8 16" id="KW-0235">DNA replication</keyword>
<dbReference type="Proteomes" id="UP000598271">
    <property type="component" value="Unassembled WGS sequence"/>
</dbReference>
<dbReference type="GO" id="GO:0000287">
    <property type="term" value="F:magnesium ion binding"/>
    <property type="evidence" value="ECO:0007669"/>
    <property type="project" value="UniProtKB-UniRule"/>
</dbReference>
<dbReference type="GO" id="GO:0006261">
    <property type="term" value="P:DNA-templated DNA replication"/>
    <property type="evidence" value="ECO:0007669"/>
    <property type="project" value="UniProtKB-UniRule"/>
</dbReference>
<comment type="caution">
    <text evidence="18">The sequence shown here is derived from an EMBL/GenBank/DDBJ whole genome shotgun (WGS) entry which is preliminary data.</text>
</comment>
<evidence type="ECO:0000256" key="4">
    <source>
        <dbReference type="ARBA" id="ARBA00022457"/>
    </source>
</evidence>
<evidence type="ECO:0000256" key="16">
    <source>
        <dbReference type="HAMAP-Rule" id="MF_01113"/>
    </source>
</evidence>
<comment type="function">
    <text evidence="16">Poorly processive, error-prone DNA polymerase involved in untargeted mutagenesis. Copies undamaged DNA at stalled replication forks, which arise in vivo from mismatched or misaligned primer ends. These misaligned primers can be extended by PolIV. Exhibits no 3'-5' exonuclease (proofreading) activity. May be involved in translesional synthesis, in conjunction with the beta clamp from PolIII.</text>
</comment>
<dbReference type="CDD" id="cd03586">
    <property type="entry name" value="PolY_Pol_IV_kappa"/>
    <property type="match status" value="1"/>
</dbReference>
<dbReference type="InterPro" id="IPR043502">
    <property type="entry name" value="DNA/RNA_pol_sf"/>
</dbReference>
<dbReference type="InterPro" id="IPR022880">
    <property type="entry name" value="DNApol_IV"/>
</dbReference>
<organism evidence="18 19">
    <name type="scientific">Persicitalea jodogahamensis</name>
    <dbReference type="NCBI Taxonomy" id="402147"/>
    <lineage>
        <taxon>Bacteria</taxon>
        <taxon>Pseudomonadati</taxon>
        <taxon>Bacteroidota</taxon>
        <taxon>Cytophagia</taxon>
        <taxon>Cytophagales</taxon>
        <taxon>Spirosomataceae</taxon>
        <taxon>Persicitalea</taxon>
    </lineage>
</organism>
<dbReference type="Gene3D" id="3.30.70.270">
    <property type="match status" value="1"/>
</dbReference>
<keyword evidence="11 16" id="KW-0460">Magnesium</keyword>
<dbReference type="EMBL" id="BMXF01000005">
    <property type="protein sequence ID" value="GHB82793.1"/>
    <property type="molecule type" value="Genomic_DNA"/>
</dbReference>
<evidence type="ECO:0000256" key="13">
    <source>
        <dbReference type="ARBA" id="ARBA00023125"/>
    </source>
</evidence>
<feature type="site" description="Substrate discrimination" evidence="16">
    <location>
        <position position="14"/>
    </location>
</feature>
<dbReference type="Gene3D" id="3.30.1490.100">
    <property type="entry name" value="DNA polymerase, Y-family, little finger domain"/>
    <property type="match status" value="1"/>
</dbReference>
<feature type="active site" evidence="16">
    <location>
        <position position="104"/>
    </location>
</feature>
<keyword evidence="12 16" id="KW-0239">DNA-directed DNA polymerase</keyword>
<name>A0A8J3D6U4_9BACT</name>
<gene>
    <name evidence="18" type="primary">dinP</name>
    <name evidence="16" type="synonym">dinB</name>
    <name evidence="18" type="ORF">GCM10007390_42070</name>
</gene>
<evidence type="ECO:0000256" key="9">
    <source>
        <dbReference type="ARBA" id="ARBA00022723"/>
    </source>
</evidence>
<dbReference type="Pfam" id="PF21999">
    <property type="entry name" value="IMS_HHH_1"/>
    <property type="match status" value="1"/>
</dbReference>
<dbReference type="EC" id="2.7.7.7" evidence="16"/>
<reference evidence="18 19" key="1">
    <citation type="journal article" date="2014" name="Int. J. Syst. Evol. Microbiol.">
        <title>Complete genome sequence of Corynebacterium casei LMG S-19264T (=DSM 44701T), isolated from a smear-ripened cheese.</title>
        <authorList>
            <consortium name="US DOE Joint Genome Institute (JGI-PGF)"/>
            <person name="Walter F."/>
            <person name="Albersmeier A."/>
            <person name="Kalinowski J."/>
            <person name="Ruckert C."/>
        </authorList>
    </citation>
    <scope>NUCLEOTIDE SEQUENCE [LARGE SCALE GENOMIC DNA]</scope>
    <source>
        <strain evidence="18 19">KCTC 12866</strain>
    </source>
</reference>
<dbReference type="Gene3D" id="3.40.1170.60">
    <property type="match status" value="1"/>
</dbReference>
<comment type="similarity">
    <text evidence="2 16">Belongs to the DNA polymerase type-Y family.</text>
</comment>
<dbReference type="RefSeq" id="WP_189567035.1">
    <property type="nucleotide sequence ID" value="NZ_BMXF01000005.1"/>
</dbReference>
<evidence type="ECO:0000256" key="8">
    <source>
        <dbReference type="ARBA" id="ARBA00022705"/>
    </source>
</evidence>
<dbReference type="InterPro" id="IPR043128">
    <property type="entry name" value="Rev_trsase/Diguanyl_cyclase"/>
</dbReference>
<evidence type="ECO:0000259" key="17">
    <source>
        <dbReference type="PROSITE" id="PS50173"/>
    </source>
</evidence>
<dbReference type="AlphaFoldDB" id="A0A8J3D6U4"/>
<dbReference type="PANTHER" id="PTHR11076:SF33">
    <property type="entry name" value="DNA POLYMERASE KAPPA"/>
    <property type="match status" value="1"/>
</dbReference>
<comment type="cofactor">
    <cofactor evidence="16">
        <name>Mg(2+)</name>
        <dbReference type="ChEBI" id="CHEBI:18420"/>
    </cofactor>
    <text evidence="16">Binds 2 magnesium ions per subunit.</text>
</comment>
<dbReference type="Pfam" id="PF11799">
    <property type="entry name" value="IMS_C"/>
    <property type="match status" value="1"/>
</dbReference>
<keyword evidence="13 16" id="KW-0238">DNA-binding</keyword>
<dbReference type="GO" id="GO:0003887">
    <property type="term" value="F:DNA-directed DNA polymerase activity"/>
    <property type="evidence" value="ECO:0007669"/>
    <property type="project" value="UniProtKB-UniRule"/>
</dbReference>
<feature type="binding site" evidence="16">
    <location>
        <position position="103"/>
    </location>
    <ligand>
        <name>Mg(2+)</name>
        <dbReference type="ChEBI" id="CHEBI:18420"/>
    </ligand>
</feature>
<evidence type="ECO:0000256" key="1">
    <source>
        <dbReference type="ARBA" id="ARBA00004496"/>
    </source>
</evidence>
<dbReference type="GO" id="GO:0009432">
    <property type="term" value="P:SOS response"/>
    <property type="evidence" value="ECO:0007669"/>
    <property type="project" value="TreeGrafter"/>
</dbReference>
<evidence type="ECO:0000256" key="7">
    <source>
        <dbReference type="ARBA" id="ARBA00022695"/>
    </source>
</evidence>
<keyword evidence="14 16" id="KW-0234">DNA repair</keyword>
<keyword evidence="19" id="KW-1185">Reference proteome</keyword>
<protein>
    <recommendedName>
        <fullName evidence="16">DNA polymerase IV</fullName>
        <shortName evidence="16">Pol IV</shortName>
        <ecNumber evidence="16">2.7.7.7</ecNumber>
    </recommendedName>
</protein>
<dbReference type="PROSITE" id="PS50173">
    <property type="entry name" value="UMUC"/>
    <property type="match status" value="1"/>
</dbReference>
<sequence>MERQIVHCDLDTFFVSVERLLNSSLNDKPVLIGGSGDRAVVASCSYEARQFGVHSAMPMRLARQLCPEAVLVRGDFDRYSQYSDTVTEIISEAAPLVEKASIDEHYIDLTGMDRFFGCWQWTRELRQRIIKETGLPISFGLSTNKTVSKIATGEAKPSGERQVGWGSERAFLAPLSIRRIPMIGEKTYTQLRNLGISKVGTLQQVPVRTMQKVLGKNGVTIWKKANGIDDSPVTAHAERKSISKEHTFERDTIDLAQLRRVIHGMADELAFDLRRDGRLARCLTLKIRYSNFDTHTVQARLPCTASERVMTENALELFAKLYSRRMLIRLVGVKLSDLVHGHQQTDLFEDSATDLALTQAMDRMRNRFGEKAVVWGAGF</sequence>
<keyword evidence="6 16" id="KW-0808">Transferase</keyword>
<evidence type="ECO:0000313" key="19">
    <source>
        <dbReference type="Proteomes" id="UP000598271"/>
    </source>
</evidence>
<evidence type="ECO:0000256" key="11">
    <source>
        <dbReference type="ARBA" id="ARBA00022842"/>
    </source>
</evidence>
<dbReference type="FunFam" id="3.40.1170.60:FF:000001">
    <property type="entry name" value="DNA polymerase IV"/>
    <property type="match status" value="1"/>
</dbReference>
<dbReference type="PANTHER" id="PTHR11076">
    <property type="entry name" value="DNA REPAIR POLYMERASE UMUC / TRANSFERASE FAMILY MEMBER"/>
    <property type="match status" value="1"/>
</dbReference>
<keyword evidence="4 16" id="KW-0515">Mutator protein</keyword>
<evidence type="ECO:0000256" key="12">
    <source>
        <dbReference type="ARBA" id="ARBA00022932"/>
    </source>
</evidence>
<dbReference type="Gene3D" id="1.10.150.20">
    <property type="entry name" value="5' to 3' exonuclease, C-terminal subdomain"/>
    <property type="match status" value="1"/>
</dbReference>
<feature type="domain" description="UmuC" evidence="17">
    <location>
        <begin position="5"/>
        <end position="184"/>
    </location>
</feature>
<evidence type="ECO:0000256" key="14">
    <source>
        <dbReference type="ARBA" id="ARBA00023204"/>
    </source>
</evidence>
<keyword evidence="10 16" id="KW-0227">DNA damage</keyword>
<proteinExistence type="inferred from homology"/>
<dbReference type="SUPFAM" id="SSF56672">
    <property type="entry name" value="DNA/RNA polymerases"/>
    <property type="match status" value="1"/>
</dbReference>
<evidence type="ECO:0000256" key="2">
    <source>
        <dbReference type="ARBA" id="ARBA00010945"/>
    </source>
</evidence>
<feature type="binding site" evidence="16">
    <location>
        <position position="9"/>
    </location>
    <ligand>
        <name>Mg(2+)</name>
        <dbReference type="ChEBI" id="CHEBI:18420"/>
    </ligand>
</feature>
<evidence type="ECO:0000256" key="6">
    <source>
        <dbReference type="ARBA" id="ARBA00022679"/>
    </source>
</evidence>
<dbReference type="GO" id="GO:0006281">
    <property type="term" value="P:DNA repair"/>
    <property type="evidence" value="ECO:0007669"/>
    <property type="project" value="UniProtKB-UniRule"/>
</dbReference>
<dbReference type="GO" id="GO:0005829">
    <property type="term" value="C:cytosol"/>
    <property type="evidence" value="ECO:0007669"/>
    <property type="project" value="TreeGrafter"/>
</dbReference>
<dbReference type="InterPro" id="IPR017961">
    <property type="entry name" value="DNA_pol_Y-fam_little_finger"/>
</dbReference>
<dbReference type="InterPro" id="IPR053848">
    <property type="entry name" value="IMS_HHH_1"/>
</dbReference>
<comment type="subunit">
    <text evidence="3 16">Monomer.</text>
</comment>
<dbReference type="FunFam" id="3.30.1490.100:FF:000004">
    <property type="entry name" value="DNA polymerase IV"/>
    <property type="match status" value="1"/>
</dbReference>
<accession>A0A8J3D6U4</accession>
<dbReference type="NCBIfam" id="NF002677">
    <property type="entry name" value="PRK02406.1"/>
    <property type="match status" value="1"/>
</dbReference>
<keyword evidence="9 16" id="KW-0479">Metal-binding</keyword>
<evidence type="ECO:0000256" key="15">
    <source>
        <dbReference type="ARBA" id="ARBA00049244"/>
    </source>
</evidence>
<comment type="subcellular location">
    <subcellularLocation>
        <location evidence="1 16">Cytoplasm</location>
    </subcellularLocation>
</comment>
<evidence type="ECO:0000313" key="18">
    <source>
        <dbReference type="EMBL" id="GHB82793.1"/>
    </source>
</evidence>
<evidence type="ECO:0000256" key="5">
    <source>
        <dbReference type="ARBA" id="ARBA00022490"/>
    </source>
</evidence>
<dbReference type="GO" id="GO:0003684">
    <property type="term" value="F:damaged DNA binding"/>
    <property type="evidence" value="ECO:0007669"/>
    <property type="project" value="InterPro"/>
</dbReference>
<dbReference type="SUPFAM" id="SSF100879">
    <property type="entry name" value="Lesion bypass DNA polymerase (Y-family), little finger domain"/>
    <property type="match status" value="1"/>
</dbReference>
<evidence type="ECO:0000256" key="3">
    <source>
        <dbReference type="ARBA" id="ARBA00011245"/>
    </source>
</evidence>
<dbReference type="InterPro" id="IPR050116">
    <property type="entry name" value="DNA_polymerase-Y"/>
</dbReference>
<keyword evidence="7 16" id="KW-0548">Nucleotidyltransferase</keyword>
<dbReference type="GO" id="GO:0042276">
    <property type="term" value="P:error-prone translesion synthesis"/>
    <property type="evidence" value="ECO:0007669"/>
    <property type="project" value="TreeGrafter"/>
</dbReference>
<evidence type="ECO:0000256" key="10">
    <source>
        <dbReference type="ARBA" id="ARBA00022763"/>
    </source>
</evidence>
<comment type="catalytic activity">
    <reaction evidence="15 16">
        <text>DNA(n) + a 2'-deoxyribonucleoside 5'-triphosphate = DNA(n+1) + diphosphate</text>
        <dbReference type="Rhea" id="RHEA:22508"/>
        <dbReference type="Rhea" id="RHEA-COMP:17339"/>
        <dbReference type="Rhea" id="RHEA-COMP:17340"/>
        <dbReference type="ChEBI" id="CHEBI:33019"/>
        <dbReference type="ChEBI" id="CHEBI:61560"/>
        <dbReference type="ChEBI" id="CHEBI:173112"/>
        <dbReference type="EC" id="2.7.7.7"/>
    </reaction>
</comment>
<dbReference type="InterPro" id="IPR001126">
    <property type="entry name" value="UmuC"/>
</dbReference>
<dbReference type="Pfam" id="PF00817">
    <property type="entry name" value="IMS"/>
    <property type="match status" value="1"/>
</dbReference>
<dbReference type="HAMAP" id="MF_01113">
    <property type="entry name" value="DNApol_IV"/>
    <property type="match status" value="1"/>
</dbReference>
<keyword evidence="5 16" id="KW-0963">Cytoplasm</keyword>
<dbReference type="InterPro" id="IPR036775">
    <property type="entry name" value="DNA_pol_Y-fam_lit_finger_sf"/>
</dbReference>